<dbReference type="Proteomes" id="UP001324115">
    <property type="component" value="Unassembled WGS sequence"/>
</dbReference>
<dbReference type="AlphaFoldDB" id="A0AAN7FJ18"/>
<sequence length="102" mass="11489">MMIVSTSYFFTVRLMRKERKEGTIAAELLSDCTLANYSKKGEKNFNPNVSHMGSFHLHMQWQRNPCWVLADALASSASPSTYSSSVNLPETFSQFCPFGGRN</sequence>
<organism evidence="1 2">
    <name type="scientific">Quercus rubra</name>
    <name type="common">Northern red oak</name>
    <name type="synonym">Quercus borealis</name>
    <dbReference type="NCBI Taxonomy" id="3512"/>
    <lineage>
        <taxon>Eukaryota</taxon>
        <taxon>Viridiplantae</taxon>
        <taxon>Streptophyta</taxon>
        <taxon>Embryophyta</taxon>
        <taxon>Tracheophyta</taxon>
        <taxon>Spermatophyta</taxon>
        <taxon>Magnoliopsida</taxon>
        <taxon>eudicotyledons</taxon>
        <taxon>Gunneridae</taxon>
        <taxon>Pentapetalae</taxon>
        <taxon>rosids</taxon>
        <taxon>fabids</taxon>
        <taxon>Fagales</taxon>
        <taxon>Fagaceae</taxon>
        <taxon>Quercus</taxon>
    </lineage>
</organism>
<name>A0AAN7FJ18_QUERU</name>
<accession>A0AAN7FJ18</accession>
<dbReference type="EMBL" id="JAXUIC010000004">
    <property type="protein sequence ID" value="KAK4594633.1"/>
    <property type="molecule type" value="Genomic_DNA"/>
</dbReference>
<proteinExistence type="predicted"/>
<protein>
    <submittedName>
        <fullName evidence="1">Uncharacterized protein</fullName>
    </submittedName>
</protein>
<keyword evidence="2" id="KW-1185">Reference proteome</keyword>
<reference evidence="1 2" key="1">
    <citation type="journal article" date="2023" name="G3 (Bethesda)">
        <title>A haplotype-resolved chromosome-scale genome for Quercus rubra L. provides insights into the genetics of adaptive traits for red oak species.</title>
        <authorList>
            <person name="Kapoor B."/>
            <person name="Jenkins J."/>
            <person name="Schmutz J."/>
            <person name="Zhebentyayeva T."/>
            <person name="Kuelheim C."/>
            <person name="Coggeshall M."/>
            <person name="Heim C."/>
            <person name="Lasky J.R."/>
            <person name="Leites L."/>
            <person name="Islam-Faridi N."/>
            <person name="Romero-Severson J."/>
            <person name="DeLeo V.L."/>
            <person name="Lucas S.M."/>
            <person name="Lazic D."/>
            <person name="Gailing O."/>
            <person name="Carlson J."/>
            <person name="Staton M."/>
        </authorList>
    </citation>
    <scope>NUCLEOTIDE SEQUENCE [LARGE SCALE GENOMIC DNA]</scope>
    <source>
        <strain evidence="1">Pseudo-F2</strain>
    </source>
</reference>
<gene>
    <name evidence="1" type="ORF">RGQ29_018354</name>
</gene>
<comment type="caution">
    <text evidence="1">The sequence shown here is derived from an EMBL/GenBank/DDBJ whole genome shotgun (WGS) entry which is preliminary data.</text>
</comment>
<evidence type="ECO:0000313" key="2">
    <source>
        <dbReference type="Proteomes" id="UP001324115"/>
    </source>
</evidence>
<evidence type="ECO:0000313" key="1">
    <source>
        <dbReference type="EMBL" id="KAK4594633.1"/>
    </source>
</evidence>